<evidence type="ECO:0000313" key="6">
    <source>
        <dbReference type="Proteomes" id="UP000027222"/>
    </source>
</evidence>
<dbReference type="Proteomes" id="UP000027222">
    <property type="component" value="Unassembled WGS sequence"/>
</dbReference>
<dbReference type="GO" id="GO:0005737">
    <property type="term" value="C:cytoplasm"/>
    <property type="evidence" value="ECO:0007669"/>
    <property type="project" value="TreeGrafter"/>
</dbReference>
<dbReference type="HOGENOM" id="CLU_011935_1_0_1"/>
<keyword evidence="6" id="KW-1185">Reference proteome</keyword>
<feature type="domain" description="Peptidase C14 caspase" evidence="4">
    <location>
        <begin position="59"/>
        <end position="313"/>
    </location>
</feature>
<dbReference type="Gene3D" id="3.40.50.1460">
    <property type="match status" value="1"/>
</dbReference>
<accession>A0A067SIN2</accession>
<gene>
    <name evidence="5" type="ORF">GALMADRAFT_147105</name>
</gene>
<dbReference type="InterPro" id="IPR050452">
    <property type="entry name" value="Metacaspase"/>
</dbReference>
<sequence length="705" mass="78211">MSSASLQIDGVQITSSAEFLRFLDLVDNDEEAVTTRGHEAQKLIKRQGTTKITDPPRMFALIIGINKYVNEDLLDLRGAVSDARAIQSYLKDNLSLDGSHIRMLLDEDATRKGIIDALIALRDNDNIQHGEAILIYYAGHGQEVPAPDGWATLTEGKEHLIQSIVPQDFDEDKGIHVIPDRTFGWLIEDIMEKRGDNITVILDCCHSGSGTRNDDRNRMARTALLEDYYLPPNLDKDIKYLSKNQTNRSNSSSNGFSTSGLSSHVLLAACSAKELARESHGRGQFTRSLENALKTVSPDQITYIQLLDRLQDISEQNPQLEGDHKDRIVFNSKAAVRVRDSFKISLDESGNYILQAGTADGVCLGAEFTVYADHGGLLKEPSLGVMVPDTIRPFETVMRPLSEPGPSFDKAALAVQTRAGDQEELKVYIPLEAPLIPVFKATLMQMKTSGDDRHRIALVDDRSVAHLAVERDNDKIAFIILDERVTAHGLTKCPYTADAVAEQLIPVLQGAAHYHYHLNRSYLNSEKIGIEVEFFKLEFSGQLDESTSRLLRRPYGDNMLKDGIITIPIRDGVNELFGIRITNKSKKDLYPNIFYFDNSELSVTQYFSSGGPGQFKVDSPLPKDGGMLNLGFGIGSTRSYEYFIPDGQDVDVGFLKCFFSTSPVDLSRIAQIAAFNTAARITKPHKMVSGAWGSILIPVVQKRVK</sequence>
<keyword evidence="2" id="KW-0053">Apoptosis</keyword>
<dbReference type="AlphaFoldDB" id="A0A067SIN2"/>
<name>A0A067SIN2_GALM3</name>
<keyword evidence="3" id="KW-0788">Thiol protease</keyword>
<dbReference type="PANTHER" id="PTHR48104:SF30">
    <property type="entry name" value="METACASPASE-1"/>
    <property type="match status" value="1"/>
</dbReference>
<dbReference type="OrthoDB" id="3223806at2759"/>
<dbReference type="GO" id="GO:0006915">
    <property type="term" value="P:apoptotic process"/>
    <property type="evidence" value="ECO:0007669"/>
    <property type="project" value="UniProtKB-KW"/>
</dbReference>
<evidence type="ECO:0000313" key="5">
    <source>
        <dbReference type="EMBL" id="KDR67569.1"/>
    </source>
</evidence>
<keyword evidence="3" id="KW-0378">Hydrolase</keyword>
<dbReference type="SUPFAM" id="SSF52129">
    <property type="entry name" value="Caspase-like"/>
    <property type="match status" value="1"/>
</dbReference>
<dbReference type="InterPro" id="IPR011600">
    <property type="entry name" value="Pept_C14_caspase"/>
</dbReference>
<dbReference type="PANTHER" id="PTHR48104">
    <property type="entry name" value="METACASPASE-4"/>
    <property type="match status" value="1"/>
</dbReference>
<reference evidence="6" key="1">
    <citation type="journal article" date="2014" name="Proc. Natl. Acad. Sci. U.S.A.">
        <title>Extensive sampling of basidiomycete genomes demonstrates inadequacy of the white-rot/brown-rot paradigm for wood decay fungi.</title>
        <authorList>
            <person name="Riley R."/>
            <person name="Salamov A.A."/>
            <person name="Brown D.W."/>
            <person name="Nagy L.G."/>
            <person name="Floudas D."/>
            <person name="Held B.W."/>
            <person name="Levasseur A."/>
            <person name="Lombard V."/>
            <person name="Morin E."/>
            <person name="Otillar R."/>
            <person name="Lindquist E.A."/>
            <person name="Sun H."/>
            <person name="LaButti K.M."/>
            <person name="Schmutz J."/>
            <person name="Jabbour D."/>
            <person name="Luo H."/>
            <person name="Baker S.E."/>
            <person name="Pisabarro A.G."/>
            <person name="Walton J.D."/>
            <person name="Blanchette R.A."/>
            <person name="Henrissat B."/>
            <person name="Martin F."/>
            <person name="Cullen D."/>
            <person name="Hibbett D.S."/>
            <person name="Grigoriev I.V."/>
        </authorList>
    </citation>
    <scope>NUCLEOTIDE SEQUENCE [LARGE SCALE GENOMIC DNA]</scope>
    <source>
        <strain evidence="6">CBS 339.88</strain>
    </source>
</reference>
<evidence type="ECO:0000256" key="2">
    <source>
        <dbReference type="ARBA" id="ARBA00022703"/>
    </source>
</evidence>
<dbReference type="Pfam" id="PF00656">
    <property type="entry name" value="Peptidase_C14"/>
    <property type="match status" value="1"/>
</dbReference>
<dbReference type="InterPro" id="IPR029030">
    <property type="entry name" value="Caspase-like_dom_sf"/>
</dbReference>
<comment type="similarity">
    <text evidence="1">Belongs to the peptidase C14B family.</text>
</comment>
<dbReference type="GO" id="GO:0004197">
    <property type="term" value="F:cysteine-type endopeptidase activity"/>
    <property type="evidence" value="ECO:0007669"/>
    <property type="project" value="InterPro"/>
</dbReference>
<organism evidence="5 6">
    <name type="scientific">Galerina marginata (strain CBS 339.88)</name>
    <dbReference type="NCBI Taxonomy" id="685588"/>
    <lineage>
        <taxon>Eukaryota</taxon>
        <taxon>Fungi</taxon>
        <taxon>Dikarya</taxon>
        <taxon>Basidiomycota</taxon>
        <taxon>Agaricomycotina</taxon>
        <taxon>Agaricomycetes</taxon>
        <taxon>Agaricomycetidae</taxon>
        <taxon>Agaricales</taxon>
        <taxon>Agaricineae</taxon>
        <taxon>Strophariaceae</taxon>
        <taxon>Galerina</taxon>
    </lineage>
</organism>
<evidence type="ECO:0000256" key="1">
    <source>
        <dbReference type="ARBA" id="ARBA00009005"/>
    </source>
</evidence>
<evidence type="ECO:0000259" key="4">
    <source>
        <dbReference type="Pfam" id="PF00656"/>
    </source>
</evidence>
<protein>
    <recommendedName>
        <fullName evidence="4">Peptidase C14 caspase domain-containing protein</fullName>
    </recommendedName>
</protein>
<keyword evidence="3" id="KW-0645">Protease</keyword>
<evidence type="ECO:0000256" key="3">
    <source>
        <dbReference type="ARBA" id="ARBA00022807"/>
    </source>
</evidence>
<dbReference type="GO" id="GO:0006508">
    <property type="term" value="P:proteolysis"/>
    <property type="evidence" value="ECO:0007669"/>
    <property type="project" value="InterPro"/>
</dbReference>
<proteinExistence type="inferred from homology"/>
<dbReference type="EMBL" id="KL142414">
    <property type="protein sequence ID" value="KDR67569.1"/>
    <property type="molecule type" value="Genomic_DNA"/>
</dbReference>